<evidence type="ECO:0000259" key="2">
    <source>
        <dbReference type="Pfam" id="PF24086"/>
    </source>
</evidence>
<dbReference type="Pfam" id="PF24086">
    <property type="entry name" value="DUF7371"/>
    <property type="match status" value="1"/>
</dbReference>
<evidence type="ECO:0000256" key="1">
    <source>
        <dbReference type="SAM" id="MobiDB-lite"/>
    </source>
</evidence>
<dbReference type="STRING" id="1042311.A0A2T3YZH9"/>
<sequence length="313" mass="34044">MATVTLPNLRVFRRQQESISSEFVWDNSSSTLSSVLSENNTLSVSSTSVSNSQSDLSPALPSPTSSLPPPVDPSPMCPTGGKIGNLTLDFDDVKAGPLFNPAHDIWFSEGFLIAPPSSQTSQTYIPSSGGQLVEFVPPSLPSMGRSNVGDTAEIGVGPNAPNPCFRFDFQGASLGCAADGAEKWCEFELSAYRYNEILGTEESIAWSETRRIPACPSFPHGNCRLTSVSFDGYTNITSVLITLRVGTELRVWWGDDFKFGWSDNTCEAAACRAGVAPQSVKRETIESVARRGVWHWTARGLKRLDDEYIWESV</sequence>
<proteinExistence type="predicted"/>
<dbReference type="AlphaFoldDB" id="A0A2T3YZH9"/>
<reference evidence="3 4" key="1">
    <citation type="submission" date="2016-07" db="EMBL/GenBank/DDBJ databases">
        <title>Multiple horizontal gene transfer events from other fungi enriched the ability of initially mycotrophic Trichoderma (Ascomycota) to feed on dead plant biomass.</title>
        <authorList>
            <consortium name="DOE Joint Genome Institute"/>
            <person name="Aerts A."/>
            <person name="Atanasova L."/>
            <person name="Chenthamara K."/>
            <person name="Zhang J."/>
            <person name="Grujic M."/>
            <person name="Henrissat B."/>
            <person name="Kuo A."/>
            <person name="Salamov A."/>
            <person name="Lipzen A."/>
            <person name="Labutti K."/>
            <person name="Barry K."/>
            <person name="Miao Y."/>
            <person name="Rahimi M.J."/>
            <person name="Shen Q."/>
            <person name="Grigoriev I.V."/>
            <person name="Kubicek C.P."/>
            <person name="Druzhinina I.S."/>
        </authorList>
    </citation>
    <scope>NUCLEOTIDE SEQUENCE [LARGE SCALE GENOMIC DNA]</scope>
    <source>
        <strain evidence="3 4">CBS 433.97</strain>
    </source>
</reference>
<name>A0A2T3YZH9_TRIA4</name>
<evidence type="ECO:0000313" key="3">
    <source>
        <dbReference type="EMBL" id="PTB37920.1"/>
    </source>
</evidence>
<protein>
    <recommendedName>
        <fullName evidence="2">DUF7371 domain-containing protein</fullName>
    </recommendedName>
</protein>
<evidence type="ECO:0000313" key="4">
    <source>
        <dbReference type="Proteomes" id="UP000240493"/>
    </source>
</evidence>
<dbReference type="Proteomes" id="UP000240493">
    <property type="component" value="Unassembled WGS sequence"/>
</dbReference>
<gene>
    <name evidence="3" type="ORF">M441DRAFT_260743</name>
</gene>
<keyword evidence="4" id="KW-1185">Reference proteome</keyword>
<feature type="region of interest" description="Disordered" evidence="1">
    <location>
        <begin position="45"/>
        <end position="74"/>
    </location>
</feature>
<accession>A0A2T3YZH9</accession>
<dbReference type="InterPro" id="IPR055795">
    <property type="entry name" value="DUF7371"/>
</dbReference>
<feature type="domain" description="DUF7371" evidence="2">
    <location>
        <begin position="83"/>
        <end position="272"/>
    </location>
</feature>
<feature type="compositionally biased region" description="Low complexity" evidence="1">
    <location>
        <begin position="45"/>
        <end position="65"/>
    </location>
</feature>
<organism evidence="3 4">
    <name type="scientific">Trichoderma asperellum (strain ATCC 204424 / CBS 433.97 / NBRC 101777)</name>
    <dbReference type="NCBI Taxonomy" id="1042311"/>
    <lineage>
        <taxon>Eukaryota</taxon>
        <taxon>Fungi</taxon>
        <taxon>Dikarya</taxon>
        <taxon>Ascomycota</taxon>
        <taxon>Pezizomycotina</taxon>
        <taxon>Sordariomycetes</taxon>
        <taxon>Hypocreomycetidae</taxon>
        <taxon>Hypocreales</taxon>
        <taxon>Hypocreaceae</taxon>
        <taxon>Trichoderma</taxon>
    </lineage>
</organism>
<dbReference type="EMBL" id="KZ679267">
    <property type="protein sequence ID" value="PTB37920.1"/>
    <property type="molecule type" value="Genomic_DNA"/>
</dbReference>
<dbReference type="OrthoDB" id="5385013at2759"/>